<evidence type="ECO:0000313" key="1">
    <source>
        <dbReference type="EMBL" id="OBF14381.1"/>
    </source>
</evidence>
<comment type="caution">
    <text evidence="1">The sequence shown here is derived from an EMBL/GenBank/DDBJ whole genome shotgun (WGS) entry which is preliminary data.</text>
</comment>
<name>A0A1A1X6L0_9MYCO</name>
<proteinExistence type="predicted"/>
<organism evidence="1 2">
    <name type="scientific">Mycolicibacterium conceptionense</name>
    <dbReference type="NCBI Taxonomy" id="451644"/>
    <lineage>
        <taxon>Bacteria</taxon>
        <taxon>Bacillati</taxon>
        <taxon>Actinomycetota</taxon>
        <taxon>Actinomycetes</taxon>
        <taxon>Mycobacteriales</taxon>
        <taxon>Mycobacteriaceae</taxon>
        <taxon>Mycolicibacterium</taxon>
    </lineage>
</organism>
<evidence type="ECO:0000313" key="2">
    <source>
        <dbReference type="Proteomes" id="UP000093779"/>
    </source>
</evidence>
<gene>
    <name evidence="1" type="ORF">A5726_24780</name>
</gene>
<accession>A0A1A1X6L0</accession>
<dbReference type="EMBL" id="LZHX01000087">
    <property type="protein sequence ID" value="OBF14381.1"/>
    <property type="molecule type" value="Genomic_DNA"/>
</dbReference>
<reference evidence="1 2" key="1">
    <citation type="submission" date="2016-06" db="EMBL/GenBank/DDBJ databases">
        <authorList>
            <person name="Kjaerup R.B."/>
            <person name="Dalgaard T.S."/>
            <person name="Juul-Madsen H.R."/>
        </authorList>
    </citation>
    <scope>NUCLEOTIDE SEQUENCE [LARGE SCALE GENOMIC DNA]</scope>
    <source>
        <strain evidence="1 2">ACS1953</strain>
    </source>
</reference>
<dbReference type="AlphaFoldDB" id="A0A1A1X6L0"/>
<dbReference type="Proteomes" id="UP000093779">
    <property type="component" value="Unassembled WGS sequence"/>
</dbReference>
<protein>
    <submittedName>
        <fullName evidence="1">Uncharacterized protein</fullName>
    </submittedName>
</protein>
<sequence length="86" mass="9434">MYGLYARSALSGSTAINSPSLPRDGHIIRFRFKDNGTARALNWNAIYRAIGVTLPTATVAGKTLYVTTIYNAADNKWDVIDVKQEA</sequence>